<dbReference type="InterPro" id="IPR029903">
    <property type="entry name" value="RmlD-like-bd"/>
</dbReference>
<dbReference type="OrthoDB" id="9803892at2"/>
<evidence type="ECO:0000313" key="3">
    <source>
        <dbReference type="Proteomes" id="UP000004947"/>
    </source>
</evidence>
<organism evidence="2 3">
    <name type="scientific">Lentisphaera araneosa HTCC2155</name>
    <dbReference type="NCBI Taxonomy" id="313628"/>
    <lineage>
        <taxon>Bacteria</taxon>
        <taxon>Pseudomonadati</taxon>
        <taxon>Lentisphaerota</taxon>
        <taxon>Lentisphaeria</taxon>
        <taxon>Lentisphaerales</taxon>
        <taxon>Lentisphaeraceae</taxon>
        <taxon>Lentisphaera</taxon>
    </lineage>
</organism>
<name>A6DTM2_9BACT</name>
<dbReference type="Proteomes" id="UP000004947">
    <property type="component" value="Unassembled WGS sequence"/>
</dbReference>
<dbReference type="Gene3D" id="3.40.50.720">
    <property type="entry name" value="NAD(P)-binding Rossmann-like Domain"/>
    <property type="match status" value="1"/>
</dbReference>
<comment type="caution">
    <text evidence="2">The sequence shown here is derived from an EMBL/GenBank/DDBJ whole genome shotgun (WGS) entry which is preliminary data.</text>
</comment>
<reference evidence="2 3" key="1">
    <citation type="journal article" date="2010" name="J. Bacteriol.">
        <title>Genome sequence of Lentisphaera araneosa HTCC2155T, the type species of the order Lentisphaerales in the phylum Lentisphaerae.</title>
        <authorList>
            <person name="Thrash J.C."/>
            <person name="Cho J.C."/>
            <person name="Vergin K.L."/>
            <person name="Morris R.M."/>
            <person name="Giovannoni S.J."/>
        </authorList>
    </citation>
    <scope>NUCLEOTIDE SEQUENCE [LARGE SCALE GENOMIC DNA]</scope>
    <source>
        <strain evidence="2 3">HTCC2155</strain>
    </source>
</reference>
<dbReference type="STRING" id="313628.LNTAR_03704"/>
<dbReference type="AlphaFoldDB" id="A6DTM2"/>
<dbReference type="eggNOG" id="COG1091">
    <property type="taxonomic scope" value="Bacteria"/>
</dbReference>
<evidence type="ECO:0000313" key="2">
    <source>
        <dbReference type="EMBL" id="EDM25002.1"/>
    </source>
</evidence>
<dbReference type="SUPFAM" id="SSF51735">
    <property type="entry name" value="NAD(P)-binding Rossmann-fold domains"/>
    <property type="match status" value="1"/>
</dbReference>
<sequence>MKEKVLITGIHGFLGTELANVLSEDYEVYGTYFNSSATSSSHKTGRCDLRKLSEVKSVLDRVRPSKVFHLAALSDPNTCDREAKLSEEINFLASRLLSELCAERGIKLLFTSTDLVFDGRKGNYSEEDEVNPLSRYAEHKLMAEEVMKGNDSASICRMPLMYSTADNKRSMVYGIKEKLKNREQVGLFTDEYRSAAHVNCASKALMKVSSLELGLVHLGGPLRESRYEMGLLIAEAFSLPKYFIKPCLQKDVKMAAERPADVSFDNSVAISKAIQLRSLSENLSKLNN</sequence>
<protein>
    <recommendedName>
        <fullName evidence="1">RmlD-like substrate binding domain-containing protein</fullName>
    </recommendedName>
</protein>
<feature type="domain" description="RmlD-like substrate binding" evidence="1">
    <location>
        <begin position="4"/>
        <end position="284"/>
    </location>
</feature>
<evidence type="ECO:0000259" key="1">
    <source>
        <dbReference type="Pfam" id="PF04321"/>
    </source>
</evidence>
<dbReference type="PANTHER" id="PTHR43242">
    <property type="entry name" value="NAD(P)-BINDING ROSSMANN-FOLD SUPERFAMILY PROTEIN"/>
    <property type="match status" value="1"/>
</dbReference>
<dbReference type="UniPathway" id="UPA00124"/>
<proteinExistence type="predicted"/>
<dbReference type="Pfam" id="PF04321">
    <property type="entry name" value="RmlD_sub_bind"/>
    <property type="match status" value="1"/>
</dbReference>
<dbReference type="PANTHER" id="PTHR43242:SF1">
    <property type="entry name" value="NAD(P)-BINDING ROSSMANN-FOLD SUPERFAMILY PROTEIN"/>
    <property type="match status" value="1"/>
</dbReference>
<gene>
    <name evidence="2" type="ORF">LNTAR_03704</name>
</gene>
<keyword evidence="3" id="KW-1185">Reference proteome</keyword>
<accession>A6DTM2</accession>
<dbReference type="InterPro" id="IPR036291">
    <property type="entry name" value="NAD(P)-bd_dom_sf"/>
</dbReference>
<dbReference type="EMBL" id="ABCK01000039">
    <property type="protein sequence ID" value="EDM25002.1"/>
    <property type="molecule type" value="Genomic_DNA"/>
</dbReference>
<dbReference type="RefSeq" id="WP_007281170.1">
    <property type="nucleotide sequence ID" value="NZ_ABCK01000039.1"/>
</dbReference>
<dbReference type="CDD" id="cd05254">
    <property type="entry name" value="dTDP_HR_like_SDR_e"/>
    <property type="match status" value="1"/>
</dbReference>
<dbReference type="GO" id="GO:0019305">
    <property type="term" value="P:dTDP-rhamnose biosynthetic process"/>
    <property type="evidence" value="ECO:0007669"/>
    <property type="project" value="UniProtKB-UniPathway"/>
</dbReference>